<feature type="region of interest" description="Disordered" evidence="1">
    <location>
        <begin position="1"/>
        <end position="30"/>
    </location>
</feature>
<comment type="caution">
    <text evidence="2">The sequence shown here is derived from an EMBL/GenBank/DDBJ whole genome shotgun (WGS) entry which is preliminary data.</text>
</comment>
<proteinExistence type="predicted"/>
<name>A0AA38CVG2_TAXCH</name>
<feature type="non-terminal residue" evidence="2">
    <location>
        <position position="98"/>
    </location>
</feature>
<evidence type="ECO:0000313" key="3">
    <source>
        <dbReference type="Proteomes" id="UP000824469"/>
    </source>
</evidence>
<accession>A0AA38CVG2</accession>
<evidence type="ECO:0000313" key="2">
    <source>
        <dbReference type="EMBL" id="KAH9303813.1"/>
    </source>
</evidence>
<feature type="region of interest" description="Disordered" evidence="1">
    <location>
        <begin position="53"/>
        <end position="98"/>
    </location>
</feature>
<dbReference type="EMBL" id="JAHRHJ020000008">
    <property type="protein sequence ID" value="KAH9303813.1"/>
    <property type="molecule type" value="Genomic_DNA"/>
</dbReference>
<reference evidence="2 3" key="1">
    <citation type="journal article" date="2021" name="Nat. Plants">
        <title>The Taxus genome provides insights into paclitaxel biosynthesis.</title>
        <authorList>
            <person name="Xiong X."/>
            <person name="Gou J."/>
            <person name="Liao Q."/>
            <person name="Li Y."/>
            <person name="Zhou Q."/>
            <person name="Bi G."/>
            <person name="Li C."/>
            <person name="Du R."/>
            <person name="Wang X."/>
            <person name="Sun T."/>
            <person name="Guo L."/>
            <person name="Liang H."/>
            <person name="Lu P."/>
            <person name="Wu Y."/>
            <person name="Zhang Z."/>
            <person name="Ro D.K."/>
            <person name="Shang Y."/>
            <person name="Huang S."/>
            <person name="Yan J."/>
        </authorList>
    </citation>
    <scope>NUCLEOTIDE SEQUENCE [LARGE SCALE GENOMIC DNA]</scope>
    <source>
        <strain evidence="2">Ta-2019</strain>
    </source>
</reference>
<organism evidence="2 3">
    <name type="scientific">Taxus chinensis</name>
    <name type="common">Chinese yew</name>
    <name type="synonym">Taxus wallichiana var. chinensis</name>
    <dbReference type="NCBI Taxonomy" id="29808"/>
    <lineage>
        <taxon>Eukaryota</taxon>
        <taxon>Viridiplantae</taxon>
        <taxon>Streptophyta</taxon>
        <taxon>Embryophyta</taxon>
        <taxon>Tracheophyta</taxon>
        <taxon>Spermatophyta</taxon>
        <taxon>Pinopsida</taxon>
        <taxon>Pinidae</taxon>
        <taxon>Conifers II</taxon>
        <taxon>Cupressales</taxon>
        <taxon>Taxaceae</taxon>
        <taxon>Taxus</taxon>
    </lineage>
</organism>
<evidence type="ECO:0000256" key="1">
    <source>
        <dbReference type="SAM" id="MobiDB-lite"/>
    </source>
</evidence>
<gene>
    <name evidence="2" type="ORF">KI387_008217</name>
</gene>
<feature type="compositionally biased region" description="Basic and acidic residues" evidence="1">
    <location>
        <begin position="1"/>
        <end position="11"/>
    </location>
</feature>
<dbReference type="Proteomes" id="UP000824469">
    <property type="component" value="Unassembled WGS sequence"/>
</dbReference>
<dbReference type="AlphaFoldDB" id="A0AA38CVG2"/>
<protein>
    <submittedName>
        <fullName evidence="2">Uncharacterized protein</fullName>
    </submittedName>
</protein>
<feature type="compositionally biased region" description="Low complexity" evidence="1">
    <location>
        <begin position="66"/>
        <end position="92"/>
    </location>
</feature>
<sequence>MVRRRESHEESTAYTTRLGGGDSREGSAQGPGIAITGAACCCTGTDRCLTGAASPGSGTGTGLGTTSGTTSGTGTATGTSTATATGTTSGTSTGTGGT</sequence>
<keyword evidence="3" id="KW-1185">Reference proteome</keyword>